<gene>
    <name evidence="2" type="ORF">GOP47_0022512</name>
</gene>
<dbReference type="AlphaFoldDB" id="A0A9D4Z4B7"/>
<evidence type="ECO:0000313" key="3">
    <source>
        <dbReference type="Proteomes" id="UP000886520"/>
    </source>
</evidence>
<accession>A0A9D4Z4B7</accession>
<name>A0A9D4Z4B7_ADICA</name>
<evidence type="ECO:0000313" key="2">
    <source>
        <dbReference type="EMBL" id="KAI5061973.1"/>
    </source>
</evidence>
<dbReference type="Pfam" id="PF04842">
    <property type="entry name" value="DUF639"/>
    <property type="match status" value="1"/>
</dbReference>
<keyword evidence="3" id="KW-1185">Reference proteome</keyword>
<dbReference type="EMBL" id="JABFUD020000022">
    <property type="protein sequence ID" value="KAI5061973.1"/>
    <property type="molecule type" value="Genomic_DNA"/>
</dbReference>
<proteinExistence type="predicted"/>
<keyword evidence="1" id="KW-0472">Membrane</keyword>
<sequence length="157" mass="17516">MEHREVLIQRSSGGVSLDQVITAQRAVSQMEDALQSLNITLLKILAITMPVRPKAAVFVPAALLTIALVLVTVPVKYVAFALHLGLFAFTLRDKTTENRLVRRLRELWHSIPPVPVCMIESDGNEDKKRHVNMVCIIVDVENSHLENVVNVASDEEK</sequence>
<evidence type="ECO:0000256" key="1">
    <source>
        <dbReference type="SAM" id="Phobius"/>
    </source>
</evidence>
<dbReference type="InterPro" id="IPR006927">
    <property type="entry name" value="DUF639"/>
</dbReference>
<comment type="caution">
    <text evidence="2">The sequence shown here is derived from an EMBL/GenBank/DDBJ whole genome shotgun (WGS) entry which is preliminary data.</text>
</comment>
<keyword evidence="1" id="KW-0812">Transmembrane</keyword>
<dbReference type="PANTHER" id="PTHR31860">
    <property type="entry name" value="HEAT-INDUCIBLE TRANSCRIPTION REPRESSOR (DUF639)-RELATED"/>
    <property type="match status" value="1"/>
</dbReference>
<dbReference type="Proteomes" id="UP000886520">
    <property type="component" value="Chromosome 22"/>
</dbReference>
<dbReference type="PANTHER" id="PTHR31860:SF5">
    <property type="entry name" value="ARGH (DUF639)"/>
    <property type="match status" value="1"/>
</dbReference>
<protein>
    <submittedName>
        <fullName evidence="2">Uncharacterized protein</fullName>
    </submittedName>
</protein>
<feature type="transmembrane region" description="Helical" evidence="1">
    <location>
        <begin position="55"/>
        <end position="71"/>
    </location>
</feature>
<organism evidence="2 3">
    <name type="scientific">Adiantum capillus-veneris</name>
    <name type="common">Maidenhair fern</name>
    <dbReference type="NCBI Taxonomy" id="13818"/>
    <lineage>
        <taxon>Eukaryota</taxon>
        <taxon>Viridiplantae</taxon>
        <taxon>Streptophyta</taxon>
        <taxon>Embryophyta</taxon>
        <taxon>Tracheophyta</taxon>
        <taxon>Polypodiopsida</taxon>
        <taxon>Polypodiidae</taxon>
        <taxon>Polypodiales</taxon>
        <taxon>Pteridineae</taxon>
        <taxon>Pteridaceae</taxon>
        <taxon>Vittarioideae</taxon>
        <taxon>Adiantum</taxon>
    </lineage>
</organism>
<keyword evidence="1" id="KW-1133">Transmembrane helix</keyword>
<dbReference type="OrthoDB" id="634852at2759"/>
<reference evidence="2" key="1">
    <citation type="submission" date="2021-01" db="EMBL/GenBank/DDBJ databases">
        <title>Adiantum capillus-veneris genome.</title>
        <authorList>
            <person name="Fang Y."/>
            <person name="Liao Q."/>
        </authorList>
    </citation>
    <scope>NUCLEOTIDE SEQUENCE</scope>
    <source>
        <strain evidence="2">H3</strain>
        <tissue evidence="2">Leaf</tissue>
    </source>
</reference>